<feature type="region of interest" description="Disordered" evidence="1">
    <location>
        <begin position="1"/>
        <end position="79"/>
    </location>
</feature>
<dbReference type="EMBL" id="AJVK01022290">
    <property type="status" value="NOT_ANNOTATED_CDS"/>
    <property type="molecule type" value="Genomic_DNA"/>
</dbReference>
<evidence type="ECO:0000256" key="1">
    <source>
        <dbReference type="SAM" id="MobiDB-lite"/>
    </source>
</evidence>
<dbReference type="Proteomes" id="UP000092462">
    <property type="component" value="Unassembled WGS sequence"/>
</dbReference>
<reference evidence="2" key="1">
    <citation type="submission" date="2022-08" db="UniProtKB">
        <authorList>
            <consortium name="EnsemblMetazoa"/>
        </authorList>
    </citation>
    <scope>IDENTIFICATION</scope>
    <source>
        <strain evidence="2">Israel</strain>
    </source>
</reference>
<dbReference type="VEuPathDB" id="VectorBase:PPAI001299"/>
<keyword evidence="3" id="KW-1185">Reference proteome</keyword>
<organism evidence="2 3">
    <name type="scientific">Phlebotomus papatasi</name>
    <name type="common">Sandfly</name>
    <dbReference type="NCBI Taxonomy" id="29031"/>
    <lineage>
        <taxon>Eukaryota</taxon>
        <taxon>Metazoa</taxon>
        <taxon>Ecdysozoa</taxon>
        <taxon>Arthropoda</taxon>
        <taxon>Hexapoda</taxon>
        <taxon>Insecta</taxon>
        <taxon>Pterygota</taxon>
        <taxon>Neoptera</taxon>
        <taxon>Endopterygota</taxon>
        <taxon>Diptera</taxon>
        <taxon>Nematocera</taxon>
        <taxon>Psychodoidea</taxon>
        <taxon>Psychodidae</taxon>
        <taxon>Phlebotomus</taxon>
        <taxon>Phlebotomus</taxon>
    </lineage>
</organism>
<dbReference type="VEuPathDB" id="VectorBase:PPAPM1_003379"/>
<evidence type="ECO:0000313" key="2">
    <source>
        <dbReference type="EnsemblMetazoa" id="PPAI001299-PA"/>
    </source>
</evidence>
<proteinExistence type="predicted"/>
<dbReference type="EnsemblMetazoa" id="PPAI001299-RA">
    <property type="protein sequence ID" value="PPAI001299-PA"/>
    <property type="gene ID" value="PPAI001299"/>
</dbReference>
<evidence type="ECO:0000313" key="3">
    <source>
        <dbReference type="Proteomes" id="UP000092462"/>
    </source>
</evidence>
<protein>
    <submittedName>
        <fullName evidence="2">Uncharacterized protein</fullName>
    </submittedName>
</protein>
<feature type="compositionally biased region" description="Polar residues" evidence="1">
    <location>
        <begin position="46"/>
        <end position="55"/>
    </location>
</feature>
<name>A0A1B0D1S6_PHLPP</name>
<sequence>MHHGVQQVARRATGRISRGRTPIVWNQGGGRGRDSIGVRAQPMMQEPNSVNRNTFQQSPPRGQRGRRMRRPNSGGYMRY</sequence>
<accession>A0A1B0D1S6</accession>
<dbReference type="AlphaFoldDB" id="A0A1B0D1S6"/>